<dbReference type="InterPro" id="IPR050238">
    <property type="entry name" value="DNA_Rep/Repair_Clamp_Loader"/>
</dbReference>
<keyword evidence="10" id="KW-1185">Reference proteome</keyword>
<keyword evidence="4" id="KW-0548">Nucleotidyltransferase</keyword>
<dbReference type="GO" id="GO:0003677">
    <property type="term" value="F:DNA binding"/>
    <property type="evidence" value="ECO:0007669"/>
    <property type="project" value="InterPro"/>
</dbReference>
<dbReference type="STRING" id="686340.Metal_1613"/>
<evidence type="ECO:0000256" key="1">
    <source>
        <dbReference type="ARBA" id="ARBA00012417"/>
    </source>
</evidence>
<accession>H8GM31</accession>
<keyword evidence="5" id="KW-0235">DNA replication</keyword>
<dbReference type="SUPFAM" id="SSF52540">
    <property type="entry name" value="P-loop containing nucleoside triphosphate hydrolases"/>
    <property type="match status" value="1"/>
</dbReference>
<dbReference type="GO" id="GO:0006261">
    <property type="term" value="P:DNA-templated DNA replication"/>
    <property type="evidence" value="ECO:0007669"/>
    <property type="project" value="TreeGrafter"/>
</dbReference>
<dbReference type="HOGENOM" id="CLU_006229_4_3_6"/>
<dbReference type="GO" id="GO:0009360">
    <property type="term" value="C:DNA polymerase III complex"/>
    <property type="evidence" value="ECO:0007669"/>
    <property type="project" value="InterPro"/>
</dbReference>
<name>H8GM31_METAL</name>
<dbReference type="EMBL" id="CM001475">
    <property type="protein sequence ID" value="EIC29392.1"/>
    <property type="molecule type" value="Genomic_DNA"/>
</dbReference>
<dbReference type="RefSeq" id="WP_005371198.1">
    <property type="nucleotide sequence ID" value="NZ_CM001475.1"/>
</dbReference>
<reference evidence="9 10" key="1">
    <citation type="journal article" date="2013" name="Genome Announc.">
        <title>Genome Sequence of the Obligate Gammaproteobacterial Methanotroph Methylomicrobium album Strain BG8.</title>
        <authorList>
            <person name="Kits K.D."/>
            <person name="Kalyuzhnaya M.G."/>
            <person name="Klotz M.G."/>
            <person name="Jetten M.S."/>
            <person name="Op den Camp H.J."/>
            <person name="Vuilleumier S."/>
            <person name="Bringel F."/>
            <person name="Dispirito A.A."/>
            <person name="Murrell J.C."/>
            <person name="Bruce D."/>
            <person name="Cheng J.F."/>
            <person name="Copeland A."/>
            <person name="Goodwin L."/>
            <person name="Hauser L."/>
            <person name="Lajus A."/>
            <person name="Land M.L."/>
            <person name="Lapidus A."/>
            <person name="Lucas S."/>
            <person name="Medigue C."/>
            <person name="Pitluck S."/>
            <person name="Woyke T."/>
            <person name="Zeytun A."/>
            <person name="Stein L.Y."/>
        </authorList>
    </citation>
    <scope>NUCLEOTIDE SEQUENCE [LARGE SCALE GENOMIC DNA]</scope>
    <source>
        <strain evidence="9 10">BG8</strain>
    </source>
</reference>
<dbReference type="AlphaFoldDB" id="H8GM31"/>
<keyword evidence="6" id="KW-0239">DNA-directed DNA polymerase</keyword>
<evidence type="ECO:0000256" key="3">
    <source>
        <dbReference type="ARBA" id="ARBA00022679"/>
    </source>
</evidence>
<dbReference type="NCBIfam" id="TIGR00678">
    <property type="entry name" value="holB"/>
    <property type="match status" value="1"/>
</dbReference>
<gene>
    <name evidence="9" type="ORF">Metal_1613</name>
</gene>
<dbReference type="InterPro" id="IPR027417">
    <property type="entry name" value="P-loop_NTPase"/>
</dbReference>
<evidence type="ECO:0000259" key="8">
    <source>
        <dbReference type="Pfam" id="PF09115"/>
    </source>
</evidence>
<dbReference type="Pfam" id="PF13177">
    <property type="entry name" value="DNA_pol3_delta2"/>
    <property type="match status" value="1"/>
</dbReference>
<dbReference type="PANTHER" id="PTHR11669:SF8">
    <property type="entry name" value="DNA POLYMERASE III SUBUNIT DELTA"/>
    <property type="match status" value="1"/>
</dbReference>
<dbReference type="Gene3D" id="1.20.272.10">
    <property type="match status" value="1"/>
</dbReference>
<evidence type="ECO:0000256" key="7">
    <source>
        <dbReference type="ARBA" id="ARBA00049244"/>
    </source>
</evidence>
<feature type="domain" description="DNA polymerase III delta subunit C-terminal" evidence="8">
    <location>
        <begin position="221"/>
        <end position="320"/>
    </location>
</feature>
<protein>
    <recommendedName>
        <fullName evidence="2">DNA polymerase III subunit delta'</fullName>
        <ecNumber evidence="1">2.7.7.7</ecNumber>
    </recommendedName>
</protein>
<dbReference type="Proteomes" id="UP000005090">
    <property type="component" value="Chromosome"/>
</dbReference>
<dbReference type="PANTHER" id="PTHR11669">
    <property type="entry name" value="REPLICATION FACTOR C / DNA POLYMERASE III GAMMA-TAU SUBUNIT"/>
    <property type="match status" value="1"/>
</dbReference>
<evidence type="ECO:0000256" key="5">
    <source>
        <dbReference type="ARBA" id="ARBA00022705"/>
    </source>
</evidence>
<dbReference type="EC" id="2.7.7.7" evidence="1"/>
<organism evidence="9 10">
    <name type="scientific">Methylomicrobium album BG8</name>
    <dbReference type="NCBI Taxonomy" id="686340"/>
    <lineage>
        <taxon>Bacteria</taxon>
        <taxon>Pseudomonadati</taxon>
        <taxon>Pseudomonadota</taxon>
        <taxon>Gammaproteobacteria</taxon>
        <taxon>Methylococcales</taxon>
        <taxon>Methylococcaceae</taxon>
        <taxon>Methylomicrobium</taxon>
    </lineage>
</organism>
<evidence type="ECO:0000256" key="4">
    <source>
        <dbReference type="ARBA" id="ARBA00022695"/>
    </source>
</evidence>
<evidence type="ECO:0000313" key="10">
    <source>
        <dbReference type="Proteomes" id="UP000005090"/>
    </source>
</evidence>
<comment type="catalytic activity">
    <reaction evidence="7">
        <text>DNA(n) + a 2'-deoxyribonucleoside 5'-triphosphate = DNA(n+1) + diphosphate</text>
        <dbReference type="Rhea" id="RHEA:22508"/>
        <dbReference type="Rhea" id="RHEA-COMP:17339"/>
        <dbReference type="Rhea" id="RHEA-COMP:17340"/>
        <dbReference type="ChEBI" id="CHEBI:33019"/>
        <dbReference type="ChEBI" id="CHEBI:61560"/>
        <dbReference type="ChEBI" id="CHEBI:173112"/>
        <dbReference type="EC" id="2.7.7.7"/>
    </reaction>
</comment>
<evidence type="ECO:0000256" key="2">
    <source>
        <dbReference type="ARBA" id="ARBA00014363"/>
    </source>
</evidence>
<proteinExistence type="predicted"/>
<dbReference type="GO" id="GO:0008408">
    <property type="term" value="F:3'-5' exonuclease activity"/>
    <property type="evidence" value="ECO:0007669"/>
    <property type="project" value="InterPro"/>
</dbReference>
<dbReference type="Gene3D" id="3.40.50.300">
    <property type="entry name" value="P-loop containing nucleotide triphosphate hydrolases"/>
    <property type="match status" value="1"/>
</dbReference>
<dbReference type="eggNOG" id="COG0470">
    <property type="taxonomic scope" value="Bacteria"/>
</dbReference>
<sequence>MKPLLPWQQTQWRQLCGYLRQRRIPQALLISGNKGLGKRELAERFAAVLLCRAPSAEGEVCGSCQACKLHAAGNHPDLLVVAPEEPGKAIGITPIRELIADIQLKPQYDAHRVVIIDPAEQLNRASANAFLKCLEEPTERTVIILVTANPARLPITIASRCQRLALMPPARAAAVAWLQARSVADADALAALAQNAPLTALAYAEEQVLTTRNGCFKAWLDIARRRVSPVAIAEDWQKLPLSPLLSWLTGWVIELVKCKFQPQNPPTPPASAERPLQELAERLDLKGLYRLYDLLLAARERLDSQINKQMMLEEILIQWTELNRS</sequence>
<dbReference type="InterPro" id="IPR004622">
    <property type="entry name" value="DNA_pol_HolB"/>
</dbReference>
<evidence type="ECO:0000256" key="6">
    <source>
        <dbReference type="ARBA" id="ARBA00022932"/>
    </source>
</evidence>
<evidence type="ECO:0000313" key="9">
    <source>
        <dbReference type="EMBL" id="EIC29392.1"/>
    </source>
</evidence>
<dbReference type="GO" id="GO:0003887">
    <property type="term" value="F:DNA-directed DNA polymerase activity"/>
    <property type="evidence" value="ECO:0007669"/>
    <property type="project" value="UniProtKB-KW"/>
</dbReference>
<dbReference type="Pfam" id="PF09115">
    <property type="entry name" value="DNApol3-delta_C"/>
    <property type="match status" value="1"/>
</dbReference>
<dbReference type="NCBIfam" id="NF004310">
    <property type="entry name" value="PRK05707.1"/>
    <property type="match status" value="1"/>
</dbReference>
<keyword evidence="3" id="KW-0808">Transferase</keyword>
<dbReference type="InterPro" id="IPR015199">
    <property type="entry name" value="DNA_pol_III_delta_C"/>
</dbReference>